<evidence type="ECO:0000313" key="6">
    <source>
        <dbReference type="Proteomes" id="UP000034076"/>
    </source>
</evidence>
<evidence type="ECO:0000313" key="5">
    <source>
        <dbReference type="EMBL" id="KKI49556.1"/>
    </source>
</evidence>
<dbReference type="InterPro" id="IPR002126">
    <property type="entry name" value="Cadherin-like_dom"/>
</dbReference>
<evidence type="ECO:0000256" key="3">
    <source>
        <dbReference type="SAM" id="SignalP"/>
    </source>
</evidence>
<feature type="region of interest" description="Disordered" evidence="1">
    <location>
        <begin position="489"/>
        <end position="579"/>
    </location>
</feature>
<evidence type="ECO:0000256" key="2">
    <source>
        <dbReference type="SAM" id="Phobius"/>
    </source>
</evidence>
<keyword evidence="2" id="KW-0472">Membrane</keyword>
<feature type="compositionally biased region" description="Low complexity" evidence="1">
    <location>
        <begin position="505"/>
        <end position="536"/>
    </location>
</feature>
<keyword evidence="6" id="KW-1185">Reference proteome</keyword>
<comment type="caution">
    <text evidence="5">The sequence shown here is derived from an EMBL/GenBank/DDBJ whole genome shotgun (WGS) entry which is preliminary data.</text>
</comment>
<reference evidence="5 6" key="1">
    <citation type="submission" date="2015-04" db="EMBL/GenBank/DDBJ databases">
        <title>Draft genome sequence of bacteremic isolate Catabacter hongkongensis type strain HKU16T.</title>
        <authorList>
            <person name="Lau S.K."/>
            <person name="Teng J.L."/>
            <person name="Huang Y."/>
            <person name="Curreem S.O."/>
            <person name="Tsui S.K."/>
            <person name="Woo P.C."/>
        </authorList>
    </citation>
    <scope>NUCLEOTIDE SEQUENCE [LARGE SCALE GENOMIC DNA]</scope>
    <source>
        <strain evidence="5 6">HKU16</strain>
    </source>
</reference>
<keyword evidence="2" id="KW-1133">Transmembrane helix</keyword>
<feature type="signal peptide" evidence="3">
    <location>
        <begin position="1"/>
        <end position="28"/>
    </location>
</feature>
<sequence length="579" mass="60366">MKKRIISVLLVIALAAALCFATGVTAFAAGSVKLTVEISPKSLTGAGTVSVKATVQNNTDNEITDVSVTFPGTDPASIGSIAAGDSGTKSNSEWEVSSDMLDTPLEFTADFTDANGNEKSVSASATITKKDSVVDAQASASVDKKEIDKGGKVKFTFVLENNGNVTLEKVSLKAPPLNGGDQLGDTFTLKAGEKKTMTWSPTLSAGVEVKPVFSYTANGEKGTAKADTVSVKIKGEDDAESSASAAADALSISATADNTTVVSGSTVAFQITVKNSSSDKIRNLKATDSAGNNVKLSATTVEGNGSVTGTASIVAEKTDSISFTVTGEDADGNSVKATSSPVSITVQEVDPATAIGMDISIPTLTLTKAGPVEFTFIVKNNSGVELKDVKITEATLGDIETIASMTDAQQEIKKSIEIDKTTTLTFQISATLPDGTQVEKAATPVTMTLDQGIGGMGNMLMILLIVVIAIVVVAIVLGVFIHKNKKAGFTAFGKPRNGKGGKNGSNGRPAKPINGQRQAQGQLPQQRPQQHRQAQQKPRNHMSVENIEPSKTQQRPPKQRQQKPPAKKGGANYTDRNKF</sequence>
<dbReference type="Proteomes" id="UP000034076">
    <property type="component" value="Unassembled WGS sequence"/>
</dbReference>
<dbReference type="STRING" id="270498.CHK_3134"/>
<gene>
    <name evidence="5" type="ORF">CHK_3134</name>
</gene>
<evidence type="ECO:0000259" key="4">
    <source>
        <dbReference type="PROSITE" id="PS50268"/>
    </source>
</evidence>
<dbReference type="NCBIfam" id="TIGR01451">
    <property type="entry name" value="B_ant_repeat"/>
    <property type="match status" value="1"/>
</dbReference>
<feature type="chain" id="PRO_5018064337" description="Cadherin domain-containing protein" evidence="3">
    <location>
        <begin position="29"/>
        <end position="579"/>
    </location>
</feature>
<proteinExistence type="predicted"/>
<dbReference type="GO" id="GO:0016020">
    <property type="term" value="C:membrane"/>
    <property type="evidence" value="ECO:0007669"/>
    <property type="project" value="InterPro"/>
</dbReference>
<evidence type="ECO:0000256" key="1">
    <source>
        <dbReference type="SAM" id="MobiDB-lite"/>
    </source>
</evidence>
<accession>A0A0M2NF27</accession>
<dbReference type="RefSeq" id="WP_046444873.1">
    <property type="nucleotide sequence ID" value="NZ_JAXDTA010000129.1"/>
</dbReference>
<name>A0A0M2NF27_9FIRM</name>
<organism evidence="5 6">
    <name type="scientific">Christensenella hongkongensis</name>
    <dbReference type="NCBI Taxonomy" id="270498"/>
    <lineage>
        <taxon>Bacteria</taxon>
        <taxon>Bacillati</taxon>
        <taxon>Bacillota</taxon>
        <taxon>Clostridia</taxon>
        <taxon>Christensenellales</taxon>
        <taxon>Christensenellaceae</taxon>
        <taxon>Christensenella</taxon>
    </lineage>
</organism>
<feature type="transmembrane region" description="Helical" evidence="2">
    <location>
        <begin position="459"/>
        <end position="481"/>
    </location>
</feature>
<keyword evidence="3" id="KW-0732">Signal</keyword>
<keyword evidence="2" id="KW-0812">Transmembrane</keyword>
<dbReference type="InterPro" id="IPR047589">
    <property type="entry name" value="DUF11_rpt"/>
</dbReference>
<dbReference type="EMBL" id="LAYJ01000133">
    <property type="protein sequence ID" value="KKI49556.1"/>
    <property type="molecule type" value="Genomic_DNA"/>
</dbReference>
<dbReference type="AlphaFoldDB" id="A0A0M2NF27"/>
<dbReference type="OrthoDB" id="2087147at2"/>
<dbReference type="GO" id="GO:0007156">
    <property type="term" value="P:homophilic cell adhesion via plasma membrane adhesion molecules"/>
    <property type="evidence" value="ECO:0007669"/>
    <property type="project" value="InterPro"/>
</dbReference>
<dbReference type="PROSITE" id="PS50268">
    <property type="entry name" value="CADHERIN_2"/>
    <property type="match status" value="1"/>
</dbReference>
<feature type="domain" description="Cadherin" evidence="4">
    <location>
        <begin position="240"/>
        <end position="364"/>
    </location>
</feature>
<protein>
    <recommendedName>
        <fullName evidence="4">Cadherin domain-containing protein</fullName>
    </recommendedName>
</protein>
<dbReference type="GO" id="GO:0005509">
    <property type="term" value="F:calcium ion binding"/>
    <property type="evidence" value="ECO:0007669"/>
    <property type="project" value="InterPro"/>
</dbReference>
<dbReference type="PATRIC" id="fig|270498.16.peg.3231"/>